<dbReference type="GO" id="GO:0000209">
    <property type="term" value="P:protein polyubiquitination"/>
    <property type="evidence" value="ECO:0007669"/>
    <property type="project" value="TreeGrafter"/>
</dbReference>
<evidence type="ECO:0000256" key="7">
    <source>
        <dbReference type="SAM" id="MobiDB-lite"/>
    </source>
</evidence>
<dbReference type="Pfam" id="PF14634">
    <property type="entry name" value="zf-RING_5"/>
    <property type="match status" value="1"/>
</dbReference>
<dbReference type="InterPro" id="IPR001841">
    <property type="entry name" value="Znf_RING"/>
</dbReference>
<dbReference type="GO" id="GO:0008270">
    <property type="term" value="F:zinc ion binding"/>
    <property type="evidence" value="ECO:0007669"/>
    <property type="project" value="UniProtKB-KW"/>
</dbReference>
<dbReference type="Gene3D" id="1.20.120.1790">
    <property type="match status" value="1"/>
</dbReference>
<proteinExistence type="predicted"/>
<evidence type="ECO:0000256" key="6">
    <source>
        <dbReference type="SAM" id="Coils"/>
    </source>
</evidence>
<dbReference type="GO" id="GO:0061630">
    <property type="term" value="F:ubiquitin protein ligase activity"/>
    <property type="evidence" value="ECO:0007669"/>
    <property type="project" value="TreeGrafter"/>
</dbReference>
<dbReference type="GO" id="GO:0003725">
    <property type="term" value="F:double-stranded RNA binding"/>
    <property type="evidence" value="ECO:0007669"/>
    <property type="project" value="TreeGrafter"/>
</dbReference>
<keyword evidence="6" id="KW-0175">Coiled coil</keyword>
<dbReference type="AlphaFoldDB" id="A0A3M6UQU2"/>
<feature type="region of interest" description="Disordered" evidence="7">
    <location>
        <begin position="864"/>
        <end position="896"/>
    </location>
</feature>
<keyword evidence="2 5" id="KW-0479">Metal-binding</keyword>
<feature type="compositionally biased region" description="Low complexity" evidence="7">
    <location>
        <begin position="763"/>
        <end position="786"/>
    </location>
</feature>
<dbReference type="Pfam" id="PF18386">
    <property type="entry name" value="ROQ_II"/>
    <property type="match status" value="1"/>
</dbReference>
<dbReference type="EMBL" id="RCHS01000944">
    <property type="protein sequence ID" value="RMX56030.1"/>
    <property type="molecule type" value="Genomic_DNA"/>
</dbReference>
<dbReference type="InterPro" id="IPR017907">
    <property type="entry name" value="Znf_RING_CS"/>
</dbReference>
<accession>A0A3M6UQU2</accession>
<comment type="subcellular location">
    <subcellularLocation>
        <location evidence="1">Cytoplasm</location>
        <location evidence="1">P-body</location>
    </subcellularLocation>
</comment>
<dbReference type="InterPro" id="IPR036855">
    <property type="entry name" value="Znf_CCCH_sf"/>
</dbReference>
<feature type="region of interest" description="Disordered" evidence="7">
    <location>
        <begin position="405"/>
        <end position="475"/>
    </location>
</feature>
<feature type="zinc finger region" description="C3H1-type" evidence="5">
    <location>
        <begin position="374"/>
        <end position="401"/>
    </location>
</feature>
<dbReference type="GO" id="GO:0010494">
    <property type="term" value="C:cytoplasmic stress granule"/>
    <property type="evidence" value="ECO:0007669"/>
    <property type="project" value="TreeGrafter"/>
</dbReference>
<feature type="region of interest" description="Disordered" evidence="7">
    <location>
        <begin position="745"/>
        <end position="794"/>
    </location>
</feature>
<dbReference type="CDD" id="cd16638">
    <property type="entry name" value="mRING-HC-C3HC3D_Roquin"/>
    <property type="match status" value="1"/>
</dbReference>
<feature type="domain" description="RING-type" evidence="8">
    <location>
        <begin position="63"/>
        <end position="103"/>
    </location>
</feature>
<dbReference type="Gene3D" id="3.30.40.10">
    <property type="entry name" value="Zinc/RING finger domain, C3HC4 (zinc finger)"/>
    <property type="match status" value="1"/>
</dbReference>
<dbReference type="InterPro" id="IPR041523">
    <property type="entry name" value="ROQ_II"/>
</dbReference>
<sequence length="1033" mass="114641">MAYIIGHGTDEALEQRKLKSVDSNRDFQMRGYPWYLASINFCKTAWVSIMPIQTPQWTEFLQCPICYNEFDNHDRQPISLGCGHTLCVSCLSKLSKTQCPFDQASVETDITKLPYNYALLQLVGVEIPDNGLPPIDSVKENATYFKKSISCIEKLALFLKPVNGTVNGTVNGNVNGSTCNGSVNSNGNNILTRPMQRKLVTLVNCQLAEGDGRTRAMRAARSLGERTVTELILLHQNQQQLSANLWAAVEKKNNESSLMQLKEQYRTYDALRKEHDAQIVQIATEAGLRILPDQWSSLLYGDMDHKSHMQSIIDKLQTPASFSQSIQELIIALQRSGDPGNLCQMRDQFELLSQIDASPGMKGSGDPPQSHNNKFKTSMCRDHTRGGCPRGPHCTFAHSEEELEKFGRRRAPRPRPSPIARGPGPSVAPDQFSPLENGCDGSPTATQAPTNGVNGSARSSPLYISPGDVPQSTNCYVPQAQMGRRDSQEQILAHRMKQVSLHPNEPQYPNGFCGQRQGYDHYVSSPGRERQQFFPYYTPSAGHPGGSYSSVVSRGKDVPVGVMTPPRSSPLTVQDEGSGLNGMVNGMANGLANGMTNGMPNGLSNGISNGHIDHHVGRVDHPSLYNGRHRPRPLQPQPGSYHAYDHSYGGFPSDPTYYSAPPDYYTSHYSGRQLSSYEQVHGVMGYPYTQRGDYHPYSRIIDYPETIMHRGILLPQGRSPYIPSDVGDDKNDILSQRKSDATLDFDPSEVWRKDNDSGVSCGSPLSHSPAASQSSNSSLSPRQQSPVGWQHGNDATDIWRNINEDSNGFPSSLTITDSTQIWSPPRGNEVRKLWHPLYDLNDEWSSQEEQIKKDEQYARALQEQLKQGETTTPPETRGSELPSQGRDPQDVPDCGLTIDNLETEAEMKRRKHEEHRRLLQERRQLLQQQEREKQERDDRKLAEELALRDAQQAGIVPDPRCIVKPSFANVISRGAPMGLGFSGKGSDIPGEHDPFRGLSSYRSSCASSWTSSDDVMDASKVTSGCNGDIRVQE</sequence>
<dbReference type="Gene3D" id="4.10.1000.10">
    <property type="entry name" value="Zinc finger, CCCH-type"/>
    <property type="match status" value="1"/>
</dbReference>
<evidence type="ECO:0000256" key="3">
    <source>
        <dbReference type="ARBA" id="ARBA00022771"/>
    </source>
</evidence>
<gene>
    <name evidence="10" type="ORF">pdam_00017456</name>
</gene>
<dbReference type="PROSITE" id="PS50103">
    <property type="entry name" value="ZF_C3H1"/>
    <property type="match status" value="1"/>
</dbReference>
<reference evidence="10 11" key="1">
    <citation type="journal article" date="2018" name="Sci. Rep.">
        <title>Comparative analysis of the Pocillopora damicornis genome highlights role of immune system in coral evolution.</title>
        <authorList>
            <person name="Cunning R."/>
            <person name="Bay R.A."/>
            <person name="Gillette P."/>
            <person name="Baker A.C."/>
            <person name="Traylor-Knowles N."/>
        </authorList>
    </citation>
    <scope>NUCLEOTIDE SEQUENCE [LARGE SCALE GENOMIC DNA]</scope>
    <source>
        <strain evidence="10">RSMAS</strain>
        <tissue evidence="10">Whole animal</tissue>
    </source>
</reference>
<organism evidence="10 11">
    <name type="scientific">Pocillopora damicornis</name>
    <name type="common">Cauliflower coral</name>
    <name type="synonym">Millepora damicornis</name>
    <dbReference type="NCBI Taxonomy" id="46731"/>
    <lineage>
        <taxon>Eukaryota</taxon>
        <taxon>Metazoa</taxon>
        <taxon>Cnidaria</taxon>
        <taxon>Anthozoa</taxon>
        <taxon>Hexacorallia</taxon>
        <taxon>Scleractinia</taxon>
        <taxon>Astrocoeniina</taxon>
        <taxon>Pocilloporidae</taxon>
        <taxon>Pocillopora</taxon>
    </lineage>
</organism>
<dbReference type="GO" id="GO:0003729">
    <property type="term" value="F:mRNA binding"/>
    <property type="evidence" value="ECO:0007669"/>
    <property type="project" value="TreeGrafter"/>
</dbReference>
<evidence type="ECO:0000256" key="1">
    <source>
        <dbReference type="ARBA" id="ARBA00004201"/>
    </source>
</evidence>
<feature type="compositionally biased region" description="Polar residues" evidence="7">
    <location>
        <begin position="443"/>
        <end position="459"/>
    </location>
</feature>
<protein>
    <submittedName>
        <fullName evidence="10">Uncharacterized protein</fullName>
    </submittedName>
</protein>
<dbReference type="Pfam" id="PF00642">
    <property type="entry name" value="zf-CCCH"/>
    <property type="match status" value="1"/>
</dbReference>
<dbReference type="PROSITE" id="PS00518">
    <property type="entry name" value="ZF_RING_1"/>
    <property type="match status" value="1"/>
</dbReference>
<dbReference type="OrthoDB" id="10067217at2759"/>
<evidence type="ECO:0000259" key="8">
    <source>
        <dbReference type="PROSITE" id="PS50089"/>
    </source>
</evidence>
<feature type="compositionally biased region" description="Polar residues" evidence="7">
    <location>
        <begin position="864"/>
        <end position="874"/>
    </location>
</feature>
<dbReference type="InterPro" id="IPR000571">
    <property type="entry name" value="Znf_CCCH"/>
</dbReference>
<dbReference type="SMART" id="SM00356">
    <property type="entry name" value="ZnF_C3H1"/>
    <property type="match status" value="1"/>
</dbReference>
<evidence type="ECO:0000256" key="5">
    <source>
        <dbReference type="PROSITE-ProRule" id="PRU00723"/>
    </source>
</evidence>
<dbReference type="InterPro" id="IPR052249">
    <property type="entry name" value="Roquin_domain"/>
</dbReference>
<dbReference type="SMART" id="SM00184">
    <property type="entry name" value="RING"/>
    <property type="match status" value="1"/>
</dbReference>
<name>A0A3M6UQU2_POCDA</name>
<feature type="region of interest" description="Disordered" evidence="7">
    <location>
        <begin position="1009"/>
        <end position="1033"/>
    </location>
</feature>
<evidence type="ECO:0000256" key="2">
    <source>
        <dbReference type="ARBA" id="ARBA00022723"/>
    </source>
</evidence>
<dbReference type="GO" id="GO:0006511">
    <property type="term" value="P:ubiquitin-dependent protein catabolic process"/>
    <property type="evidence" value="ECO:0007669"/>
    <property type="project" value="TreeGrafter"/>
</dbReference>
<keyword evidence="3 5" id="KW-0863">Zinc-finger</keyword>
<dbReference type="GO" id="GO:0000932">
    <property type="term" value="C:P-body"/>
    <property type="evidence" value="ECO:0007669"/>
    <property type="project" value="UniProtKB-SubCell"/>
</dbReference>
<comment type="caution">
    <text evidence="10">The sequence shown here is derived from an EMBL/GenBank/DDBJ whole genome shotgun (WGS) entry which is preliminary data.</text>
</comment>
<dbReference type="GO" id="GO:0035613">
    <property type="term" value="F:RNA stem-loop binding"/>
    <property type="evidence" value="ECO:0007669"/>
    <property type="project" value="TreeGrafter"/>
</dbReference>
<evidence type="ECO:0000259" key="9">
    <source>
        <dbReference type="PROSITE" id="PS50103"/>
    </source>
</evidence>
<dbReference type="SUPFAM" id="SSF57850">
    <property type="entry name" value="RING/U-box"/>
    <property type="match status" value="1"/>
</dbReference>
<dbReference type="Proteomes" id="UP000275408">
    <property type="component" value="Unassembled WGS sequence"/>
</dbReference>
<dbReference type="FunFam" id="3.30.40.10:FF:000047">
    <property type="entry name" value="Roquin-2 isoform 1"/>
    <property type="match status" value="1"/>
</dbReference>
<evidence type="ECO:0000256" key="4">
    <source>
        <dbReference type="ARBA" id="ARBA00022833"/>
    </source>
</evidence>
<dbReference type="PANTHER" id="PTHR13139:SF54">
    <property type="entry name" value="RING-TYPE E3 UBIQUITIN TRANSFERASE"/>
    <property type="match status" value="1"/>
</dbReference>
<evidence type="ECO:0000313" key="11">
    <source>
        <dbReference type="Proteomes" id="UP000275408"/>
    </source>
</evidence>
<dbReference type="STRING" id="46731.A0A3M6UQU2"/>
<dbReference type="PROSITE" id="PS50089">
    <property type="entry name" value="ZF_RING_2"/>
    <property type="match status" value="1"/>
</dbReference>
<dbReference type="PANTHER" id="PTHR13139">
    <property type="entry name" value="RING FINGER AND CCCH-TYPE ZINC FINGER DOMAIN-CONTAINING PROTEIN"/>
    <property type="match status" value="1"/>
</dbReference>
<keyword evidence="4 5" id="KW-0862">Zinc</keyword>
<keyword evidence="11" id="KW-1185">Reference proteome</keyword>
<dbReference type="GO" id="GO:0000288">
    <property type="term" value="P:nuclear-transcribed mRNA catabolic process, deadenylation-dependent decay"/>
    <property type="evidence" value="ECO:0007669"/>
    <property type="project" value="TreeGrafter"/>
</dbReference>
<dbReference type="SUPFAM" id="SSF90229">
    <property type="entry name" value="CCCH zinc finger"/>
    <property type="match status" value="1"/>
</dbReference>
<evidence type="ECO:0000313" key="10">
    <source>
        <dbReference type="EMBL" id="RMX56030.1"/>
    </source>
</evidence>
<feature type="coiled-coil region" evidence="6">
    <location>
        <begin position="898"/>
        <end position="939"/>
    </location>
</feature>
<feature type="domain" description="C3H1-type" evidence="9">
    <location>
        <begin position="374"/>
        <end position="401"/>
    </location>
</feature>
<dbReference type="InterPro" id="IPR013083">
    <property type="entry name" value="Znf_RING/FYVE/PHD"/>
</dbReference>